<dbReference type="RefSeq" id="WP_025803928.1">
    <property type="nucleotide sequence ID" value="NZ_CP053842.1"/>
</dbReference>
<organism evidence="2 3">
    <name type="scientific">Campylobacter corcagiensis</name>
    <dbReference type="NCBI Taxonomy" id="1448857"/>
    <lineage>
        <taxon>Bacteria</taxon>
        <taxon>Pseudomonadati</taxon>
        <taxon>Campylobacterota</taxon>
        <taxon>Epsilonproteobacteria</taxon>
        <taxon>Campylobacterales</taxon>
        <taxon>Campylobacteraceae</taxon>
        <taxon>Campylobacter</taxon>
    </lineage>
</organism>
<dbReference type="GO" id="GO:0016740">
    <property type="term" value="F:transferase activity"/>
    <property type="evidence" value="ECO:0007669"/>
    <property type="project" value="UniProtKB-KW"/>
</dbReference>
<dbReference type="InterPro" id="IPR007345">
    <property type="entry name" value="Polysacch_pyruvyl_Trfase"/>
</dbReference>
<keyword evidence="2" id="KW-0808">Transferase</keyword>
<dbReference type="Proteomes" id="UP000594749">
    <property type="component" value="Chromosome"/>
</dbReference>
<evidence type="ECO:0000259" key="1">
    <source>
        <dbReference type="Pfam" id="PF04230"/>
    </source>
</evidence>
<accession>A0A7M1LH31</accession>
<name>A0A7M1LH31_9BACT</name>
<keyword evidence="3" id="KW-1185">Reference proteome</keyword>
<sequence length="358" mass="41556">MKIAVLTLPLLNNYGGNLQAFAMMRLLKNLGHEPVFLNLQLTHSLEFWVKFIIKKYFLFFINKYKNPFFLNRKKCMKRFIDDFIIPQSKKICSENELLYFLKNSNFDACIVGSDQIFSSMGVLGFRDIYSLGFLSDNIIKLSYAASFGGDKYKGGNINFHSQNLKKFKAISVREKSGVKICKEIFGVGAKHVLDPTMMLEVSEYKSLFTDIKNSKTKGKIFVYILDKNKEKTDAIKKFVKDKNLEAYEINDGNSSQDTISIEEWLKNIYDADIIITDSFHGCVFSILFNKPFHAFVNKERGVDRFYSLFEMFDLNDRVVNDAKFSLNEIDYKKVDEILKKQKEYSKEFLISNLRIKNG</sequence>
<dbReference type="EMBL" id="CP063078">
    <property type="protein sequence ID" value="QOQ86805.1"/>
    <property type="molecule type" value="Genomic_DNA"/>
</dbReference>
<dbReference type="AlphaFoldDB" id="A0A7M1LH31"/>
<gene>
    <name evidence="2" type="ORF">IMC76_06185</name>
</gene>
<proteinExistence type="predicted"/>
<protein>
    <submittedName>
        <fullName evidence="2">Polysaccharide pyruvyl transferase family protein</fullName>
    </submittedName>
</protein>
<reference evidence="2 3" key="1">
    <citation type="submission" date="2020-10" db="EMBL/GenBank/DDBJ databases">
        <title>Campylobacter and Helicobacter PacBio genomes.</title>
        <authorList>
            <person name="Lane C."/>
        </authorList>
    </citation>
    <scope>NUCLEOTIDE SEQUENCE [LARGE SCALE GENOMIC DNA]</scope>
    <source>
        <strain evidence="2 3">2016D-0077</strain>
    </source>
</reference>
<evidence type="ECO:0000313" key="2">
    <source>
        <dbReference type="EMBL" id="QOQ86805.1"/>
    </source>
</evidence>
<feature type="domain" description="Polysaccharide pyruvyl transferase" evidence="1">
    <location>
        <begin position="13"/>
        <end position="298"/>
    </location>
</feature>
<dbReference type="Pfam" id="PF04230">
    <property type="entry name" value="PS_pyruv_trans"/>
    <property type="match status" value="1"/>
</dbReference>
<evidence type="ECO:0000313" key="3">
    <source>
        <dbReference type="Proteomes" id="UP000594749"/>
    </source>
</evidence>
<dbReference type="OrthoDB" id="9799278at2"/>